<dbReference type="STRING" id="335543.Sfum_3315"/>
<gene>
    <name evidence="5" type="ordered locus">Sfum_3315</name>
</gene>
<dbReference type="HOGENOM" id="CLU_045011_13_3_7"/>
<dbReference type="PANTHER" id="PTHR46193:SF21">
    <property type="entry name" value="SLL1138 PROTEIN"/>
    <property type="match status" value="1"/>
</dbReference>
<dbReference type="SFLD" id="SFLDG01129">
    <property type="entry name" value="C1.5:_HAD__Beta-PGM__Phosphata"/>
    <property type="match status" value="1"/>
</dbReference>
<comment type="cofactor">
    <cofactor evidence="1">
        <name>Mg(2+)</name>
        <dbReference type="ChEBI" id="CHEBI:18420"/>
    </cofactor>
</comment>
<dbReference type="InParanoid" id="A0LNI6"/>
<dbReference type="PANTHER" id="PTHR46193">
    <property type="entry name" value="6-PHOSPHOGLUCONATE PHOSPHATASE"/>
    <property type="match status" value="1"/>
</dbReference>
<dbReference type="OrthoDB" id="9807630at2"/>
<accession>A0LNI6</accession>
<evidence type="ECO:0000256" key="3">
    <source>
        <dbReference type="ARBA" id="ARBA00022723"/>
    </source>
</evidence>
<dbReference type="InterPro" id="IPR041492">
    <property type="entry name" value="HAD_2"/>
</dbReference>
<dbReference type="Pfam" id="PF13419">
    <property type="entry name" value="HAD_2"/>
    <property type="match status" value="1"/>
</dbReference>
<dbReference type="FunCoup" id="A0LNI6">
    <property type="interactions" value="42"/>
</dbReference>
<dbReference type="SFLD" id="SFLDS00003">
    <property type="entry name" value="Haloacid_Dehalogenase"/>
    <property type="match status" value="1"/>
</dbReference>
<evidence type="ECO:0000256" key="2">
    <source>
        <dbReference type="ARBA" id="ARBA00006171"/>
    </source>
</evidence>
<dbReference type="InterPro" id="IPR006439">
    <property type="entry name" value="HAD-SF_hydro_IA"/>
</dbReference>
<dbReference type="SUPFAM" id="SSF56784">
    <property type="entry name" value="HAD-like"/>
    <property type="match status" value="1"/>
</dbReference>
<dbReference type="NCBIfam" id="TIGR01509">
    <property type="entry name" value="HAD-SF-IA-v3"/>
    <property type="match status" value="1"/>
</dbReference>
<evidence type="ECO:0000256" key="4">
    <source>
        <dbReference type="ARBA" id="ARBA00022842"/>
    </source>
</evidence>
<keyword evidence="4" id="KW-0460">Magnesium</keyword>
<proteinExistence type="inferred from homology"/>
<dbReference type="Gene3D" id="3.40.50.1000">
    <property type="entry name" value="HAD superfamily/HAD-like"/>
    <property type="match status" value="1"/>
</dbReference>
<dbReference type="InterPro" id="IPR023198">
    <property type="entry name" value="PGP-like_dom2"/>
</dbReference>
<name>A0LNI6_SYNFM</name>
<dbReference type="GO" id="GO:0016787">
    <property type="term" value="F:hydrolase activity"/>
    <property type="evidence" value="ECO:0007669"/>
    <property type="project" value="UniProtKB-KW"/>
</dbReference>
<keyword evidence="6" id="KW-1185">Reference proteome</keyword>
<evidence type="ECO:0000313" key="6">
    <source>
        <dbReference type="Proteomes" id="UP000001784"/>
    </source>
</evidence>
<dbReference type="InterPro" id="IPR051600">
    <property type="entry name" value="Beta-PGM-like"/>
</dbReference>
<dbReference type="SFLD" id="SFLDG01135">
    <property type="entry name" value="C1.5.6:_HAD__Beta-PGM__Phospha"/>
    <property type="match status" value="1"/>
</dbReference>
<keyword evidence="5" id="KW-0378">Hydrolase</keyword>
<dbReference type="eggNOG" id="COG0637">
    <property type="taxonomic scope" value="Bacteria"/>
</dbReference>
<dbReference type="InterPro" id="IPR036412">
    <property type="entry name" value="HAD-like_sf"/>
</dbReference>
<dbReference type="KEGG" id="sfu:Sfum_3315"/>
<evidence type="ECO:0000313" key="5">
    <source>
        <dbReference type="EMBL" id="ABK18988.1"/>
    </source>
</evidence>
<organism evidence="5 6">
    <name type="scientific">Syntrophobacter fumaroxidans (strain DSM 10017 / MPOB)</name>
    <dbReference type="NCBI Taxonomy" id="335543"/>
    <lineage>
        <taxon>Bacteria</taxon>
        <taxon>Pseudomonadati</taxon>
        <taxon>Thermodesulfobacteriota</taxon>
        <taxon>Syntrophobacteria</taxon>
        <taxon>Syntrophobacterales</taxon>
        <taxon>Syntrophobacteraceae</taxon>
        <taxon>Syntrophobacter</taxon>
    </lineage>
</organism>
<dbReference type="Gene3D" id="1.10.150.240">
    <property type="entry name" value="Putative phosphatase, domain 2"/>
    <property type="match status" value="1"/>
</dbReference>
<dbReference type="GO" id="GO:0046872">
    <property type="term" value="F:metal ion binding"/>
    <property type="evidence" value="ECO:0007669"/>
    <property type="project" value="UniProtKB-KW"/>
</dbReference>
<sequence length="242" mass="26221">MQNVFDVGASFELQAVIFDCDGVLVDSEPLHYRALQEVLKPLGLGHDYARYLEHYIGFDDRDAFREAFREAGRDLDGRTLAELVDAKDGALRKIVADGVPTFPGVIELVRELHSHNVLLGVASGALRHEVSAFVASLGLQDCFSILVAADDVERSKPDPQTYIKALDEVRVLGGHAVLDARNCVAVEDTPAGIQSARTAGMYVVGITNSFPRGSLEDADHIVGSLSELDHAGLIRLVRTGRS</sequence>
<reference evidence="5 6" key="1">
    <citation type="submission" date="2006-10" db="EMBL/GenBank/DDBJ databases">
        <title>Complete sequence of Syntrophobacter fumaroxidans MPOB.</title>
        <authorList>
            <consortium name="US DOE Joint Genome Institute"/>
            <person name="Copeland A."/>
            <person name="Lucas S."/>
            <person name="Lapidus A."/>
            <person name="Barry K."/>
            <person name="Detter J.C."/>
            <person name="Glavina del Rio T."/>
            <person name="Hammon N."/>
            <person name="Israni S."/>
            <person name="Pitluck S."/>
            <person name="Goltsman E.G."/>
            <person name="Martinez M."/>
            <person name="Schmutz J."/>
            <person name="Larimer F."/>
            <person name="Land M."/>
            <person name="Hauser L."/>
            <person name="Kyrpides N."/>
            <person name="Kim E."/>
            <person name="Boone D.R."/>
            <person name="Brockman F."/>
            <person name="Culley D."/>
            <person name="Ferry J."/>
            <person name="Gunsalus R."/>
            <person name="McInerney M.J."/>
            <person name="Morrison M."/>
            <person name="Plugge C."/>
            <person name="Rohlin L."/>
            <person name="Scholten J."/>
            <person name="Sieber J."/>
            <person name="Stams A.J.M."/>
            <person name="Worm P."/>
            <person name="Henstra A.M."/>
            <person name="Richardson P."/>
        </authorList>
    </citation>
    <scope>NUCLEOTIDE SEQUENCE [LARGE SCALE GENOMIC DNA]</scope>
    <source>
        <strain evidence="6">DSM 10017 / MPOB</strain>
    </source>
</reference>
<protein>
    <submittedName>
        <fullName evidence="5">HAD-superfamily hydrolase, subfamily IA, variant 3</fullName>
    </submittedName>
</protein>
<comment type="similarity">
    <text evidence="2">Belongs to the HAD-like hydrolase superfamily. CbbY/CbbZ/Gph/YieH family.</text>
</comment>
<dbReference type="AlphaFoldDB" id="A0LNI6"/>
<dbReference type="PRINTS" id="PR00413">
    <property type="entry name" value="HADHALOGNASE"/>
</dbReference>
<keyword evidence="3" id="KW-0479">Metal-binding</keyword>
<dbReference type="EMBL" id="CP000478">
    <property type="protein sequence ID" value="ABK18988.1"/>
    <property type="molecule type" value="Genomic_DNA"/>
</dbReference>
<evidence type="ECO:0000256" key="1">
    <source>
        <dbReference type="ARBA" id="ARBA00001946"/>
    </source>
</evidence>
<dbReference type="InterPro" id="IPR023214">
    <property type="entry name" value="HAD_sf"/>
</dbReference>
<dbReference type="Proteomes" id="UP000001784">
    <property type="component" value="Chromosome"/>
</dbReference>
<dbReference type="RefSeq" id="WP_011700113.1">
    <property type="nucleotide sequence ID" value="NC_008554.1"/>
</dbReference>